<keyword evidence="7 15" id="KW-0067">ATP-binding</keyword>
<evidence type="ECO:0000256" key="3">
    <source>
        <dbReference type="ARBA" id="ARBA00022741"/>
    </source>
</evidence>
<keyword evidence="3 15" id="KW-0547">Nucleotide-binding</keyword>
<name>A0AAD5ULF5_9FUNG</name>
<keyword evidence="10" id="KW-0010">Activator</keyword>
<evidence type="ECO:0000256" key="9">
    <source>
        <dbReference type="ARBA" id="ARBA00023015"/>
    </source>
</evidence>
<keyword evidence="12 15" id="KW-0234">DNA repair</keyword>
<keyword evidence="9 15" id="KW-0805">Transcription regulation</keyword>
<comment type="caution">
    <text evidence="17">The sequence shown here is derived from an EMBL/GenBank/DDBJ whole genome shotgun (WGS) entry which is preliminary data.</text>
</comment>
<keyword evidence="5 15" id="KW-0378">Hydrolase</keyword>
<dbReference type="InterPro" id="IPR010339">
    <property type="entry name" value="TIP49_P-loop"/>
</dbReference>
<sequence length="626" mass="70658">MAFHNSPFEATVVNKRFAILMQNRRTWKVHIREWQRVQGTVKISNLDSKTDNGGKLDAEWNLGIASNEKFTFDDGLVYKKEDWDYCTEQDRRFYQERVNGFLPGHPRLTNLKLAPVIPIITKDHGYCYYDEGSQHLYNFDGEKLRKPSDDEDTWIRTKIYTNLDPGWKESVRFILISGAHSHIRGLGLDDALDPRNTSQGMVGQLKARKAAGVILELIKQGKIAGRAVLMAGAPGTGKTAIAMGKQYTYIGMAQALGSDVPFTMMAASEIFSLEMSKTEALTQAFRKSIGVRIKEETELIEGEVVEIQVDREDTGVAAKTGKLTLKTTDMETVYDLGQKMIESLNKEKVTTGDVVTIDKASGKISKIGRSFARSRDYDAMSSDTRFVQCPEGELQKRKEVVHTVTLHEVDVINSRSQGFLALFSGDTGEIKQEVRDQINIKVAEWREEGKADLVPGVLFIDEVHMLDIECFSFLNRALEDEMAPIVIMASNRGITRIRGTDYTSPHGIPIDLLDRLLIISTTAYSESEIGKILAIRCEEEDVEMTEEAKETLTQIGVETSLRYAIHLISTANLIARKRKATEVDVEDISRAYTLFLDQKRSVQYLNEYQQQYMFNQVEKMEVDPIA</sequence>
<evidence type="ECO:0000256" key="6">
    <source>
        <dbReference type="ARBA" id="ARBA00022806"/>
    </source>
</evidence>
<dbReference type="Proteomes" id="UP001210925">
    <property type="component" value="Unassembled WGS sequence"/>
</dbReference>
<dbReference type="FunFam" id="2.40.50.360:FF:000002">
    <property type="entry name" value="RuvB-like helicase"/>
    <property type="match status" value="1"/>
</dbReference>
<dbReference type="EMBL" id="JADGKB010000009">
    <property type="protein sequence ID" value="KAJ3260778.1"/>
    <property type="molecule type" value="Genomic_DNA"/>
</dbReference>
<evidence type="ECO:0000256" key="5">
    <source>
        <dbReference type="ARBA" id="ARBA00022801"/>
    </source>
</evidence>
<dbReference type="InterPro" id="IPR042487">
    <property type="entry name" value="RuvBL1/2_DNA/RNA_bd_dom"/>
</dbReference>
<reference evidence="17" key="1">
    <citation type="submission" date="2020-05" db="EMBL/GenBank/DDBJ databases">
        <title>Phylogenomic resolution of chytrid fungi.</title>
        <authorList>
            <person name="Stajich J.E."/>
            <person name="Amses K."/>
            <person name="Simmons R."/>
            <person name="Seto K."/>
            <person name="Myers J."/>
            <person name="Bonds A."/>
            <person name="Quandt C.A."/>
            <person name="Barry K."/>
            <person name="Liu P."/>
            <person name="Grigoriev I."/>
            <person name="Longcore J.E."/>
            <person name="James T.Y."/>
        </authorList>
    </citation>
    <scope>NUCLEOTIDE SEQUENCE</scope>
    <source>
        <strain evidence="17">PLAUS21</strain>
    </source>
</reference>
<evidence type="ECO:0000256" key="14">
    <source>
        <dbReference type="ARBA" id="ARBA00047995"/>
    </source>
</evidence>
<evidence type="ECO:0000313" key="17">
    <source>
        <dbReference type="EMBL" id="KAJ3260778.1"/>
    </source>
</evidence>
<keyword evidence="4 15" id="KW-0227">DNA damage</keyword>
<keyword evidence="6 15" id="KW-0347">Helicase</keyword>
<dbReference type="Gene3D" id="2.40.50.360">
    <property type="entry name" value="RuvB-like helicase, domain II"/>
    <property type="match status" value="1"/>
</dbReference>
<dbReference type="Gene3D" id="3.40.50.300">
    <property type="entry name" value="P-loop containing nucleotide triphosphate hydrolases"/>
    <property type="match status" value="1"/>
</dbReference>
<evidence type="ECO:0000256" key="4">
    <source>
        <dbReference type="ARBA" id="ARBA00022763"/>
    </source>
</evidence>
<evidence type="ECO:0000256" key="10">
    <source>
        <dbReference type="ARBA" id="ARBA00023159"/>
    </source>
</evidence>
<organism evidence="17 18">
    <name type="scientific">Boothiomyces macroporosus</name>
    <dbReference type="NCBI Taxonomy" id="261099"/>
    <lineage>
        <taxon>Eukaryota</taxon>
        <taxon>Fungi</taxon>
        <taxon>Fungi incertae sedis</taxon>
        <taxon>Chytridiomycota</taxon>
        <taxon>Chytridiomycota incertae sedis</taxon>
        <taxon>Chytridiomycetes</taxon>
        <taxon>Rhizophydiales</taxon>
        <taxon>Terramycetaceae</taxon>
        <taxon>Boothiomyces</taxon>
    </lineage>
</organism>
<dbReference type="EC" id="3.6.4.12" evidence="15"/>
<evidence type="ECO:0000313" key="18">
    <source>
        <dbReference type="Proteomes" id="UP001210925"/>
    </source>
</evidence>
<dbReference type="GO" id="GO:0000812">
    <property type="term" value="C:Swr1 complex"/>
    <property type="evidence" value="ECO:0007669"/>
    <property type="project" value="UniProtKB-ARBA"/>
</dbReference>
<evidence type="ECO:0000256" key="11">
    <source>
        <dbReference type="ARBA" id="ARBA00023163"/>
    </source>
</evidence>
<dbReference type="FunFam" id="1.10.8.60:FF:000010">
    <property type="entry name" value="RuvB-like helicase"/>
    <property type="match status" value="1"/>
</dbReference>
<protein>
    <recommendedName>
        <fullName evidence="15">RuvB-like helicase</fullName>
        <ecNumber evidence="15">3.6.4.12</ecNumber>
    </recommendedName>
</protein>
<dbReference type="GO" id="GO:0003678">
    <property type="term" value="F:DNA helicase activity"/>
    <property type="evidence" value="ECO:0007669"/>
    <property type="project" value="UniProtKB-EC"/>
</dbReference>
<dbReference type="GO" id="GO:0031011">
    <property type="term" value="C:Ino80 complex"/>
    <property type="evidence" value="ECO:0007669"/>
    <property type="project" value="UniProtKB-ARBA"/>
</dbReference>
<evidence type="ECO:0000256" key="8">
    <source>
        <dbReference type="ARBA" id="ARBA00022853"/>
    </source>
</evidence>
<feature type="domain" description="AAA+ ATPase" evidence="16">
    <location>
        <begin position="224"/>
        <end position="533"/>
    </location>
</feature>
<keyword evidence="13 15" id="KW-0539">Nucleus</keyword>
<comment type="subcellular location">
    <subcellularLocation>
        <location evidence="1 15">Nucleus</location>
    </subcellularLocation>
</comment>
<evidence type="ECO:0000256" key="15">
    <source>
        <dbReference type="RuleBase" id="RU363048"/>
    </source>
</evidence>
<dbReference type="InterPro" id="IPR027238">
    <property type="entry name" value="RuvB-like"/>
</dbReference>
<evidence type="ECO:0000256" key="1">
    <source>
        <dbReference type="ARBA" id="ARBA00004123"/>
    </source>
</evidence>
<keyword evidence="11 15" id="KW-0804">Transcription</keyword>
<comment type="function">
    <text evidence="15">DNA helicase participates in several chromatin remodeling complexes, including the SWR1 and the INO80 complexes.</text>
</comment>
<dbReference type="InterPro" id="IPR003593">
    <property type="entry name" value="AAA+_ATPase"/>
</dbReference>
<dbReference type="SMART" id="SM00382">
    <property type="entry name" value="AAA"/>
    <property type="match status" value="1"/>
</dbReference>
<dbReference type="GO" id="GO:0006325">
    <property type="term" value="P:chromatin organization"/>
    <property type="evidence" value="ECO:0007669"/>
    <property type="project" value="UniProtKB-KW"/>
</dbReference>
<evidence type="ECO:0000256" key="13">
    <source>
        <dbReference type="ARBA" id="ARBA00023242"/>
    </source>
</evidence>
<evidence type="ECO:0000256" key="2">
    <source>
        <dbReference type="ARBA" id="ARBA00007519"/>
    </source>
</evidence>
<gene>
    <name evidence="17" type="primary">RUVBL2</name>
    <name evidence="17" type="ORF">HK103_007341</name>
</gene>
<accession>A0AAD5ULF5</accession>
<dbReference type="Gene3D" id="1.10.8.60">
    <property type="match status" value="1"/>
</dbReference>
<evidence type="ECO:0000259" key="16">
    <source>
        <dbReference type="SMART" id="SM00382"/>
    </source>
</evidence>
<keyword evidence="18" id="KW-1185">Reference proteome</keyword>
<proteinExistence type="inferred from homology"/>
<evidence type="ECO:0000256" key="7">
    <source>
        <dbReference type="ARBA" id="ARBA00022840"/>
    </source>
</evidence>
<dbReference type="Pfam" id="PF06068">
    <property type="entry name" value="TIP49"/>
    <property type="match status" value="1"/>
</dbReference>
<dbReference type="AlphaFoldDB" id="A0AAD5ULF5"/>
<dbReference type="GO" id="GO:0006281">
    <property type="term" value="P:DNA repair"/>
    <property type="evidence" value="ECO:0007669"/>
    <property type="project" value="UniProtKB-KW"/>
</dbReference>
<evidence type="ECO:0000256" key="12">
    <source>
        <dbReference type="ARBA" id="ARBA00023204"/>
    </source>
</evidence>
<dbReference type="InterPro" id="IPR041048">
    <property type="entry name" value="RuvB-like_C"/>
</dbReference>
<dbReference type="FunFam" id="3.40.50.300:FF:002221">
    <property type="entry name" value="RuvB-like 2"/>
    <property type="match status" value="2"/>
</dbReference>
<dbReference type="PANTHER" id="PTHR11093">
    <property type="entry name" value="RUVB-RELATED REPTIN AND PONTIN"/>
    <property type="match status" value="1"/>
</dbReference>
<dbReference type="GO" id="GO:0005524">
    <property type="term" value="F:ATP binding"/>
    <property type="evidence" value="ECO:0007669"/>
    <property type="project" value="UniProtKB-KW"/>
</dbReference>
<dbReference type="InterPro" id="IPR027417">
    <property type="entry name" value="P-loop_NTPase"/>
</dbReference>
<comment type="catalytic activity">
    <reaction evidence="14 15">
        <text>ATP + H2O = ADP + phosphate + H(+)</text>
        <dbReference type="Rhea" id="RHEA:13065"/>
        <dbReference type="ChEBI" id="CHEBI:15377"/>
        <dbReference type="ChEBI" id="CHEBI:15378"/>
        <dbReference type="ChEBI" id="CHEBI:30616"/>
        <dbReference type="ChEBI" id="CHEBI:43474"/>
        <dbReference type="ChEBI" id="CHEBI:456216"/>
        <dbReference type="EC" id="3.6.4.12"/>
    </reaction>
</comment>
<dbReference type="Pfam" id="PF17856">
    <property type="entry name" value="TIP49_C"/>
    <property type="match status" value="1"/>
</dbReference>
<keyword evidence="8 15" id="KW-0156">Chromatin regulator</keyword>
<comment type="similarity">
    <text evidence="2 15">Belongs to the RuvB family.</text>
</comment>
<dbReference type="GO" id="GO:0016787">
    <property type="term" value="F:hydrolase activity"/>
    <property type="evidence" value="ECO:0007669"/>
    <property type="project" value="UniProtKB-KW"/>
</dbReference>
<dbReference type="SUPFAM" id="SSF52540">
    <property type="entry name" value="P-loop containing nucleoside triphosphate hydrolases"/>
    <property type="match status" value="1"/>
</dbReference>